<dbReference type="EMBL" id="SAUY01000044">
    <property type="protein sequence ID" value="RWR26494.1"/>
    <property type="molecule type" value="Genomic_DNA"/>
</dbReference>
<dbReference type="AlphaFoldDB" id="A0A443K164"/>
<keyword evidence="1" id="KW-0472">Membrane</keyword>
<sequence>MTIGEAMVFTRVVMGMPLFFLSGVSWPVESMPKPLWAIAALIPSTTAFVRVDQMGSGLAAVSGTIVWQLVLATGYTLAAFLLRARARPLRMAGPS</sequence>
<feature type="transmembrane region" description="Helical" evidence="1">
    <location>
        <begin position="57"/>
        <end position="82"/>
    </location>
</feature>
<comment type="caution">
    <text evidence="2">The sequence shown here is derived from an EMBL/GenBank/DDBJ whole genome shotgun (WGS) entry which is preliminary data.</text>
</comment>
<evidence type="ECO:0000313" key="3">
    <source>
        <dbReference type="Proteomes" id="UP000284451"/>
    </source>
</evidence>
<protein>
    <recommendedName>
        <fullName evidence="4">ABC transporter permease</fullName>
    </recommendedName>
</protein>
<reference evidence="2 3" key="2">
    <citation type="submission" date="2019-01" db="EMBL/GenBank/DDBJ databases">
        <authorList>
            <person name="Li Y."/>
        </authorList>
    </citation>
    <scope>NUCLEOTIDE SEQUENCE [LARGE SCALE GENOMIC DNA]</scope>
    <source>
        <strain evidence="2 3">07D10-4-3</strain>
    </source>
</reference>
<evidence type="ECO:0000256" key="1">
    <source>
        <dbReference type="SAM" id="Phobius"/>
    </source>
</evidence>
<reference evidence="2 3" key="1">
    <citation type="submission" date="2019-01" db="EMBL/GenBank/DDBJ databases">
        <title>Sinorhodobacter populi sp. nov. isolated from the symptomatic bark tissue of Populus euramericana canker.</title>
        <authorList>
            <person name="Xu G."/>
        </authorList>
    </citation>
    <scope>NUCLEOTIDE SEQUENCE [LARGE SCALE GENOMIC DNA]</scope>
    <source>
        <strain evidence="2 3">07D10-4-3</strain>
    </source>
</reference>
<evidence type="ECO:0008006" key="4">
    <source>
        <dbReference type="Google" id="ProtNLM"/>
    </source>
</evidence>
<dbReference type="RefSeq" id="WP_128233940.1">
    <property type="nucleotide sequence ID" value="NZ_SAUY01000044.1"/>
</dbReference>
<feature type="transmembrane region" description="Helical" evidence="1">
    <location>
        <begin position="6"/>
        <end position="28"/>
    </location>
</feature>
<evidence type="ECO:0000313" key="2">
    <source>
        <dbReference type="EMBL" id="RWR26494.1"/>
    </source>
</evidence>
<organism evidence="2 3">
    <name type="scientific">Paenirhodobacter populi</name>
    <dbReference type="NCBI Taxonomy" id="2306993"/>
    <lineage>
        <taxon>Bacteria</taxon>
        <taxon>Pseudomonadati</taxon>
        <taxon>Pseudomonadota</taxon>
        <taxon>Alphaproteobacteria</taxon>
        <taxon>Rhodobacterales</taxon>
        <taxon>Rhodobacter group</taxon>
        <taxon>Paenirhodobacter</taxon>
    </lineage>
</organism>
<gene>
    <name evidence="2" type="ORF">D2T29_20485</name>
</gene>
<dbReference type="Proteomes" id="UP000284451">
    <property type="component" value="Unassembled WGS sequence"/>
</dbReference>
<keyword evidence="1" id="KW-0812">Transmembrane</keyword>
<name>A0A443K164_9RHOB</name>
<proteinExistence type="predicted"/>
<accession>A0A443K164</accession>
<keyword evidence="1" id="KW-1133">Transmembrane helix</keyword>